<name>A0AAD4HF91_9AGAM</name>
<sequence length="92" mass="10398">MSSMQLGEVKQDQQPDPLSNLKRSKPKYIDRTLPPPQRDAQMWGLKSGFIRLLVSSSPSYISTFPKQRPGLMPTQFLGAAQKNLAIQPLWVM</sequence>
<dbReference type="GeneID" id="64662193"/>
<proteinExistence type="predicted"/>
<dbReference type="EMBL" id="JABBWK010000066">
    <property type="protein sequence ID" value="KAG1895470.1"/>
    <property type="molecule type" value="Genomic_DNA"/>
</dbReference>
<gene>
    <name evidence="2" type="ORF">F5891DRAFT_1194185</name>
</gene>
<feature type="region of interest" description="Disordered" evidence="1">
    <location>
        <begin position="1"/>
        <end position="36"/>
    </location>
</feature>
<dbReference type="Proteomes" id="UP001195769">
    <property type="component" value="Unassembled WGS sequence"/>
</dbReference>
<dbReference type="RefSeq" id="XP_041221046.1">
    <property type="nucleotide sequence ID" value="XM_041367895.1"/>
</dbReference>
<dbReference type="AlphaFoldDB" id="A0AAD4HF91"/>
<comment type="caution">
    <text evidence="2">The sequence shown here is derived from an EMBL/GenBank/DDBJ whole genome shotgun (WGS) entry which is preliminary data.</text>
</comment>
<organism evidence="2 3">
    <name type="scientific">Suillus fuscotomentosus</name>
    <dbReference type="NCBI Taxonomy" id="1912939"/>
    <lineage>
        <taxon>Eukaryota</taxon>
        <taxon>Fungi</taxon>
        <taxon>Dikarya</taxon>
        <taxon>Basidiomycota</taxon>
        <taxon>Agaricomycotina</taxon>
        <taxon>Agaricomycetes</taxon>
        <taxon>Agaricomycetidae</taxon>
        <taxon>Boletales</taxon>
        <taxon>Suillineae</taxon>
        <taxon>Suillaceae</taxon>
        <taxon>Suillus</taxon>
    </lineage>
</organism>
<keyword evidence="3" id="KW-1185">Reference proteome</keyword>
<evidence type="ECO:0000256" key="1">
    <source>
        <dbReference type="SAM" id="MobiDB-lite"/>
    </source>
</evidence>
<evidence type="ECO:0000313" key="3">
    <source>
        <dbReference type="Proteomes" id="UP001195769"/>
    </source>
</evidence>
<protein>
    <submittedName>
        <fullName evidence="2">Uncharacterized protein</fullName>
    </submittedName>
</protein>
<evidence type="ECO:0000313" key="2">
    <source>
        <dbReference type="EMBL" id="KAG1895470.1"/>
    </source>
</evidence>
<accession>A0AAD4HF91</accession>
<reference evidence="2" key="1">
    <citation type="journal article" date="2020" name="New Phytol.">
        <title>Comparative genomics reveals dynamic genome evolution in host specialist ectomycorrhizal fungi.</title>
        <authorList>
            <person name="Lofgren L.A."/>
            <person name="Nguyen N.H."/>
            <person name="Vilgalys R."/>
            <person name="Ruytinx J."/>
            <person name="Liao H.L."/>
            <person name="Branco S."/>
            <person name="Kuo A."/>
            <person name="LaButti K."/>
            <person name="Lipzen A."/>
            <person name="Andreopoulos W."/>
            <person name="Pangilinan J."/>
            <person name="Riley R."/>
            <person name="Hundley H."/>
            <person name="Na H."/>
            <person name="Barry K."/>
            <person name="Grigoriev I.V."/>
            <person name="Stajich J.E."/>
            <person name="Kennedy P.G."/>
        </authorList>
    </citation>
    <scope>NUCLEOTIDE SEQUENCE</scope>
    <source>
        <strain evidence="2">FC203</strain>
    </source>
</reference>